<dbReference type="InterPro" id="IPR052292">
    <property type="entry name" value="Glucose_repression_reg"/>
</dbReference>
<dbReference type="PANTHER" id="PTHR28051">
    <property type="entry name" value="PROTEIN MTL1-RELATED"/>
    <property type="match status" value="1"/>
</dbReference>
<protein>
    <submittedName>
        <fullName evidence="3">Protein phosphatase type 1 complex subunit Hex2/Reg1</fullName>
    </submittedName>
</protein>
<dbReference type="GO" id="GO:0007039">
    <property type="term" value="P:protein catabolic process in the vacuole"/>
    <property type="evidence" value="ECO:0007669"/>
    <property type="project" value="TreeGrafter"/>
</dbReference>
<feature type="compositionally biased region" description="Low complexity" evidence="1">
    <location>
        <begin position="49"/>
        <end position="58"/>
    </location>
</feature>
<dbReference type="GO" id="GO:0005773">
    <property type="term" value="C:vacuole"/>
    <property type="evidence" value="ECO:0007669"/>
    <property type="project" value="GOC"/>
</dbReference>
<dbReference type="OrthoDB" id="5563539at2759"/>
<evidence type="ECO:0000313" key="3">
    <source>
        <dbReference type="EMBL" id="KAG5299261.1"/>
    </source>
</evidence>
<feature type="compositionally biased region" description="Low complexity" evidence="1">
    <location>
        <begin position="533"/>
        <end position="559"/>
    </location>
</feature>
<feature type="region of interest" description="Disordered" evidence="1">
    <location>
        <begin position="372"/>
        <end position="415"/>
    </location>
</feature>
<proteinExistence type="predicted"/>
<comment type="caution">
    <text evidence="3">The sequence shown here is derived from an EMBL/GenBank/DDBJ whole genome shotgun (WGS) entry which is preliminary data.</text>
</comment>
<name>A0A8H7YY65_AJECA</name>
<dbReference type="InterPro" id="IPR013860">
    <property type="entry name" value="AreA_GATA"/>
</dbReference>
<feature type="region of interest" description="Disordered" evidence="1">
    <location>
        <begin position="1"/>
        <end position="58"/>
    </location>
</feature>
<dbReference type="GO" id="GO:0042149">
    <property type="term" value="P:cellular response to glucose starvation"/>
    <property type="evidence" value="ECO:0007669"/>
    <property type="project" value="TreeGrafter"/>
</dbReference>
<dbReference type="Pfam" id="PF08550">
    <property type="entry name" value="GATA_AreA"/>
    <property type="match status" value="1"/>
</dbReference>
<feature type="compositionally biased region" description="Polar residues" evidence="1">
    <location>
        <begin position="309"/>
        <end position="322"/>
    </location>
</feature>
<gene>
    <name evidence="3" type="ORF">I7I52_09516</name>
</gene>
<feature type="region of interest" description="Disordered" evidence="1">
    <location>
        <begin position="508"/>
        <end position="527"/>
    </location>
</feature>
<dbReference type="Proteomes" id="UP000670092">
    <property type="component" value="Unassembled WGS sequence"/>
</dbReference>
<feature type="region of interest" description="Disordered" evidence="1">
    <location>
        <begin position="309"/>
        <end position="331"/>
    </location>
</feature>
<feature type="region of interest" description="Disordered" evidence="1">
    <location>
        <begin position="223"/>
        <end position="245"/>
    </location>
</feature>
<evidence type="ECO:0000256" key="1">
    <source>
        <dbReference type="SAM" id="MobiDB-lite"/>
    </source>
</evidence>
<sequence length="639" mass="72537">MAAVLPVIPERTSLPPSDHHRRKRNKPSTIETHRTYIKSPQPECYPVTSISISSESSSGRSSPIFSSIFVHTSPPPITLPPTPEEPEDDDILFPSYDTASYHEEEEKSSFIPPVHMPSSPSIDQWRSDYVMPRIVGDDASIEDEPTRHVDYLSHDWKEEDIWSSWRYIASRRDAYNNGVRLENAVWRTWTKAKHRLGTVTPESLNWLKDCDVTWLYGPLQTASKLPHSTSSPPPTRLSPPSPFLNKKPILKKRTASQTILQRFISTRTLLSHAGAILQAREADNMRNRPGLGRSASDYYVPNAYFENSSSSRATTVSPGTESPSERRHISFNDEVSQCIAVEGKDDYYDDMDDTTCAVDDDDDMSEDSVLEMRQVTPRPPLSSQSTPRSSFSSDSKTIAPLPPTTLKYRRDTPEPDEVDIVDSAAAKSSLYSWWPLPVPRLSRSSSTETLRPSKKQHQQQPEQQPKARDNFLLDDEGDGDDTNSTTSDMDMKWRVSSRKVLDEETLSTYSGPWFTDPHKRQWNNNDDAHGQYHNYNYNSTHNSYTNSHTTPTNNHSTYPNDKKNNDNRSPSYLSSRDQFLSFDYDDLYTTGDKSGYDDDDDDDEADGRAMNFGFIGKVVDTVNTARDIAHVIWNVGWRS</sequence>
<feature type="region of interest" description="Disordered" evidence="1">
    <location>
        <begin position="533"/>
        <end position="572"/>
    </location>
</feature>
<feature type="compositionally biased region" description="Low complexity" evidence="1">
    <location>
        <begin position="381"/>
        <end position="395"/>
    </location>
</feature>
<dbReference type="PANTHER" id="PTHR28051:SF1">
    <property type="entry name" value="PROTEIN MTL1-RELATED"/>
    <property type="match status" value="1"/>
</dbReference>
<accession>A0A8H7YY65</accession>
<dbReference type="EMBL" id="JAEVHI010000002">
    <property type="protein sequence ID" value="KAG5299261.1"/>
    <property type="molecule type" value="Genomic_DNA"/>
</dbReference>
<evidence type="ECO:0000259" key="2">
    <source>
        <dbReference type="Pfam" id="PF08550"/>
    </source>
</evidence>
<feature type="region of interest" description="Disordered" evidence="1">
    <location>
        <begin position="441"/>
        <end position="490"/>
    </location>
</feature>
<organism evidence="3 4">
    <name type="scientific">Ajellomyces capsulatus</name>
    <name type="common">Darling's disease fungus</name>
    <name type="synonym">Histoplasma capsulatum</name>
    <dbReference type="NCBI Taxonomy" id="5037"/>
    <lineage>
        <taxon>Eukaryota</taxon>
        <taxon>Fungi</taxon>
        <taxon>Dikarya</taxon>
        <taxon>Ascomycota</taxon>
        <taxon>Pezizomycotina</taxon>
        <taxon>Eurotiomycetes</taxon>
        <taxon>Eurotiomycetidae</taxon>
        <taxon>Onygenales</taxon>
        <taxon>Ajellomycetaceae</taxon>
        <taxon>Histoplasma</taxon>
    </lineage>
</organism>
<dbReference type="VEuPathDB" id="FungiDB:I7I52_09516"/>
<feature type="domain" description="Nitrogen regulatory protein areA GATA-like" evidence="2">
    <location>
        <begin position="164"/>
        <end position="191"/>
    </location>
</feature>
<evidence type="ECO:0000313" key="4">
    <source>
        <dbReference type="Proteomes" id="UP000670092"/>
    </source>
</evidence>
<feature type="compositionally biased region" description="Low complexity" evidence="1">
    <location>
        <begin position="441"/>
        <end position="450"/>
    </location>
</feature>
<dbReference type="AlphaFoldDB" id="A0A8H7YY65"/>
<feature type="compositionally biased region" description="Pro residues" evidence="1">
    <location>
        <begin position="231"/>
        <end position="242"/>
    </location>
</feature>
<reference evidence="3 4" key="1">
    <citation type="submission" date="2021-01" db="EMBL/GenBank/DDBJ databases">
        <title>Chromosome-level genome assembly of a human fungal pathogen reveals clustering of transcriptionally co-regulated genes.</title>
        <authorList>
            <person name="Voorhies M."/>
            <person name="Cohen S."/>
            <person name="Shea T.P."/>
            <person name="Petrus S."/>
            <person name="Munoz J.F."/>
            <person name="Poplawski S."/>
            <person name="Goldman W.E."/>
            <person name="Michael T."/>
            <person name="Cuomo C.A."/>
            <person name="Sil A."/>
            <person name="Beyhan S."/>
        </authorList>
    </citation>
    <scope>NUCLEOTIDE SEQUENCE [LARGE SCALE GENOMIC DNA]</scope>
    <source>
        <strain evidence="3 4">G184AR</strain>
    </source>
</reference>
<feature type="compositionally biased region" description="Acidic residues" evidence="1">
    <location>
        <begin position="472"/>
        <end position="481"/>
    </location>
</feature>